<dbReference type="Proteomes" id="UP000011668">
    <property type="component" value="Unassembled WGS sequence"/>
</dbReference>
<name>L8X1H5_THACA</name>
<proteinExistence type="predicted"/>
<reference evidence="1 2" key="1">
    <citation type="journal article" date="2013" name="Nat. Commun.">
        <title>The evolution and pathogenic mechanisms of the rice sheath blight pathogen.</title>
        <authorList>
            <person name="Zheng A."/>
            <person name="Lin R."/>
            <person name="Xu L."/>
            <person name="Qin P."/>
            <person name="Tang C."/>
            <person name="Ai P."/>
            <person name="Zhang D."/>
            <person name="Liu Y."/>
            <person name="Sun Z."/>
            <person name="Feng H."/>
            <person name="Wang Y."/>
            <person name="Chen Y."/>
            <person name="Liang X."/>
            <person name="Fu R."/>
            <person name="Li Q."/>
            <person name="Zhang J."/>
            <person name="Yu X."/>
            <person name="Xie Z."/>
            <person name="Ding L."/>
            <person name="Guan P."/>
            <person name="Tang J."/>
            <person name="Liang Y."/>
            <person name="Wang S."/>
            <person name="Deng Q."/>
            <person name="Li S."/>
            <person name="Zhu J."/>
            <person name="Wang L."/>
            <person name="Liu H."/>
            <person name="Li P."/>
        </authorList>
    </citation>
    <scope>NUCLEOTIDE SEQUENCE [LARGE SCALE GENOMIC DNA]</scope>
    <source>
        <strain evidence="2">AG-1 IA</strain>
    </source>
</reference>
<dbReference type="HOGENOM" id="CLU_1971979_0_0_1"/>
<sequence>MKILAPEGAAGLGVGALANSMNPLKGDSQIKTVTKSTDDMDCSDKYKFEVDEKVNAYTSIHLHANKALKCALTLSSGKPIIQCAASSFDSIVYVPLQLDCNDPLCVFSQFHSATCPPDRCQENCLQS</sequence>
<gene>
    <name evidence="1" type="ORF">AG1IA_03489</name>
</gene>
<dbReference type="AlphaFoldDB" id="L8X1H5"/>
<keyword evidence="2" id="KW-1185">Reference proteome</keyword>
<dbReference type="EMBL" id="AFRT01000802">
    <property type="protein sequence ID" value="ELU42469.1"/>
    <property type="molecule type" value="Genomic_DNA"/>
</dbReference>
<evidence type="ECO:0000313" key="1">
    <source>
        <dbReference type="EMBL" id="ELU42469.1"/>
    </source>
</evidence>
<protein>
    <submittedName>
        <fullName evidence="1">PMG domain-containing protein</fullName>
    </submittedName>
</protein>
<comment type="caution">
    <text evidence="1">The sequence shown here is derived from an EMBL/GenBank/DDBJ whole genome shotgun (WGS) entry which is preliminary data.</text>
</comment>
<accession>L8X1H5</accession>
<evidence type="ECO:0000313" key="2">
    <source>
        <dbReference type="Proteomes" id="UP000011668"/>
    </source>
</evidence>
<organism evidence="1 2">
    <name type="scientific">Thanatephorus cucumeris (strain AG1-IA)</name>
    <name type="common">Rice sheath blight fungus</name>
    <name type="synonym">Rhizoctonia solani</name>
    <dbReference type="NCBI Taxonomy" id="983506"/>
    <lineage>
        <taxon>Eukaryota</taxon>
        <taxon>Fungi</taxon>
        <taxon>Dikarya</taxon>
        <taxon>Basidiomycota</taxon>
        <taxon>Agaricomycotina</taxon>
        <taxon>Agaricomycetes</taxon>
        <taxon>Cantharellales</taxon>
        <taxon>Ceratobasidiaceae</taxon>
        <taxon>Rhizoctonia</taxon>
        <taxon>Rhizoctonia solani AG-1</taxon>
    </lineage>
</organism>